<name>A0A4R1FV16_9NOCA</name>
<evidence type="ECO:0000313" key="2">
    <source>
        <dbReference type="Proteomes" id="UP000294856"/>
    </source>
</evidence>
<dbReference type="STRING" id="1210063.GCA_001612665_01428"/>
<dbReference type="Proteomes" id="UP000294856">
    <property type="component" value="Unassembled WGS sequence"/>
</dbReference>
<organism evidence="1 2">
    <name type="scientific">Nocardia alba</name>
    <dbReference type="NCBI Taxonomy" id="225051"/>
    <lineage>
        <taxon>Bacteria</taxon>
        <taxon>Bacillati</taxon>
        <taxon>Actinomycetota</taxon>
        <taxon>Actinomycetes</taxon>
        <taxon>Mycobacteriales</taxon>
        <taxon>Nocardiaceae</taxon>
        <taxon>Nocardia</taxon>
    </lineage>
</organism>
<accession>A0A4R1FV16</accession>
<dbReference type="AlphaFoldDB" id="A0A4R1FV16"/>
<evidence type="ECO:0000313" key="1">
    <source>
        <dbReference type="EMBL" id="TCJ97722.1"/>
    </source>
</evidence>
<dbReference type="OrthoDB" id="5145750at2"/>
<protein>
    <submittedName>
        <fullName evidence="1">Uncharacterized protein</fullName>
    </submittedName>
</protein>
<sequence>MSAFGTWRLKMESTLGNADGIVEIAQQPDGSLTGTARSFATGESFRVWDVEYSGDTLVWRQLIKKPVRLNLSITVRIDGDEMTGTAKPRMMPGIATVSGQRVSIHPGAEVPGAAVARPLPS</sequence>
<gene>
    <name evidence="1" type="ORF">DFR71_3771</name>
</gene>
<dbReference type="RefSeq" id="WP_067447198.1">
    <property type="nucleotide sequence ID" value="NZ_SMFR01000002.1"/>
</dbReference>
<dbReference type="EMBL" id="SMFR01000002">
    <property type="protein sequence ID" value="TCJ97722.1"/>
    <property type="molecule type" value="Genomic_DNA"/>
</dbReference>
<proteinExistence type="predicted"/>
<reference evidence="1 2" key="1">
    <citation type="submission" date="2019-03" db="EMBL/GenBank/DDBJ databases">
        <title>Genomic Encyclopedia of Type Strains, Phase IV (KMG-IV): sequencing the most valuable type-strain genomes for metagenomic binning, comparative biology and taxonomic classification.</title>
        <authorList>
            <person name="Goeker M."/>
        </authorList>
    </citation>
    <scope>NUCLEOTIDE SEQUENCE [LARGE SCALE GENOMIC DNA]</scope>
    <source>
        <strain evidence="1 2">DSM 44684</strain>
    </source>
</reference>
<comment type="caution">
    <text evidence="1">The sequence shown here is derived from an EMBL/GenBank/DDBJ whole genome shotgun (WGS) entry which is preliminary data.</text>
</comment>
<keyword evidence="2" id="KW-1185">Reference proteome</keyword>